<evidence type="ECO:0000256" key="4">
    <source>
        <dbReference type="ARBA" id="ARBA00022741"/>
    </source>
</evidence>
<keyword evidence="4 7" id="KW-0547">Nucleotide-binding</keyword>
<dbReference type="OrthoDB" id="9762169at2"/>
<feature type="domain" description="Protein kinase" evidence="9">
    <location>
        <begin position="28"/>
        <end position="298"/>
    </location>
</feature>
<evidence type="ECO:0000256" key="1">
    <source>
        <dbReference type="ARBA" id="ARBA00012513"/>
    </source>
</evidence>
<dbReference type="InterPro" id="IPR008271">
    <property type="entry name" value="Ser/Thr_kinase_AS"/>
</dbReference>
<dbReference type="PANTHER" id="PTHR43289:SF6">
    <property type="entry name" value="SERINE_THREONINE-PROTEIN KINASE NEKL-3"/>
    <property type="match status" value="1"/>
</dbReference>
<reference evidence="10 11" key="1">
    <citation type="journal article" date="2014" name="Genome Announc.">
        <title>Draft Genome Sequence of Streptomyces fradiae ATCC 19609, a Strain Highly Sensitive to Antibiotics.</title>
        <authorList>
            <person name="Bekker O.B."/>
            <person name="Klimina K.M."/>
            <person name="Vatlin A.A."/>
            <person name="Zakharevich N.V."/>
            <person name="Kasianov A.S."/>
            <person name="Danilenko V.N."/>
        </authorList>
    </citation>
    <scope>NUCLEOTIDE SEQUENCE [LARGE SCALE GENOMIC DNA]</scope>
    <source>
        <strain evidence="10 11">ATCC 19609</strain>
    </source>
</reference>
<evidence type="ECO:0000256" key="3">
    <source>
        <dbReference type="ARBA" id="ARBA00022679"/>
    </source>
</evidence>
<evidence type="ECO:0000313" key="11">
    <source>
        <dbReference type="Proteomes" id="UP000028058"/>
    </source>
</evidence>
<dbReference type="Proteomes" id="UP000028058">
    <property type="component" value="Unassembled WGS sequence"/>
</dbReference>
<dbReference type="AlphaFoldDB" id="A0A3R7EVY0"/>
<evidence type="ECO:0000256" key="8">
    <source>
        <dbReference type="SAM" id="MobiDB-lite"/>
    </source>
</evidence>
<keyword evidence="11" id="KW-1185">Reference proteome</keyword>
<dbReference type="EMBL" id="JNAD02000003">
    <property type="protein sequence ID" value="RKM97259.1"/>
    <property type="molecule type" value="Genomic_DNA"/>
</dbReference>
<feature type="binding site" evidence="7">
    <location>
        <position position="57"/>
    </location>
    <ligand>
        <name>ATP</name>
        <dbReference type="ChEBI" id="CHEBI:30616"/>
    </ligand>
</feature>
<keyword evidence="5 10" id="KW-0418">Kinase</keyword>
<evidence type="ECO:0000313" key="10">
    <source>
        <dbReference type="EMBL" id="RKM97259.1"/>
    </source>
</evidence>
<comment type="caution">
    <text evidence="10">The sequence shown here is derived from an EMBL/GenBank/DDBJ whole genome shotgun (WGS) entry which is preliminary data.</text>
</comment>
<keyword evidence="6 7" id="KW-0067">ATP-binding</keyword>
<sequence>MAVTVLTVWVGSGRVRRIGRGDVLGNRYELEVPLGRGMMGQVWRGRDRGLERPVAVKVVSLEAGTGDAVRARRRFEREARAAAALDSAHVATVHDAGVDTEPVGEIHWLVMQLVEGATLGELLDERGGVFDLASAVAVAAQLCSGLASAHAGGLVHRDLKPENVMVRHDGVVKVLDFGLVKVLSEAGPRLTATGEAVGNLMYASPEMLEGTVELDPRSDLYGVGCLLHRMLAGVPPFPSKVPMQIFEGHLTQEPPSLESLGVTIPDALQDLVFSLLAKDRRERPASATEVYRALWPWLPGPGPGTGRGAAPDGLPHCGAEDPRRPFLLPQAPFPL</sequence>
<accession>A0A3R7EVY0</accession>
<dbReference type="Pfam" id="PF00069">
    <property type="entry name" value="Pkinase"/>
    <property type="match status" value="1"/>
</dbReference>
<protein>
    <recommendedName>
        <fullName evidence="1">non-specific serine/threonine protein kinase</fullName>
        <ecNumber evidence="1">2.7.11.1</ecNumber>
    </recommendedName>
</protein>
<dbReference type="PROSITE" id="PS00107">
    <property type="entry name" value="PROTEIN_KINASE_ATP"/>
    <property type="match status" value="1"/>
</dbReference>
<keyword evidence="2 10" id="KW-0723">Serine/threonine-protein kinase</keyword>
<dbReference type="CDD" id="cd14014">
    <property type="entry name" value="STKc_PknB_like"/>
    <property type="match status" value="1"/>
</dbReference>
<evidence type="ECO:0000256" key="2">
    <source>
        <dbReference type="ARBA" id="ARBA00022527"/>
    </source>
</evidence>
<proteinExistence type="predicted"/>
<dbReference type="PROSITE" id="PS00108">
    <property type="entry name" value="PROTEIN_KINASE_ST"/>
    <property type="match status" value="1"/>
</dbReference>
<dbReference type="InterPro" id="IPR011009">
    <property type="entry name" value="Kinase-like_dom_sf"/>
</dbReference>
<dbReference type="PANTHER" id="PTHR43289">
    <property type="entry name" value="MITOGEN-ACTIVATED PROTEIN KINASE KINASE KINASE 20-RELATED"/>
    <property type="match status" value="1"/>
</dbReference>
<dbReference type="Gene3D" id="1.10.510.10">
    <property type="entry name" value="Transferase(Phosphotransferase) domain 1"/>
    <property type="match status" value="1"/>
</dbReference>
<name>A0A3R7EVY0_9ACTN</name>
<dbReference type="InterPro" id="IPR000719">
    <property type="entry name" value="Prot_kinase_dom"/>
</dbReference>
<organism evidence="10 11">
    <name type="scientific">Streptomyces xinghaiensis</name>
    <dbReference type="NCBI Taxonomy" id="1038928"/>
    <lineage>
        <taxon>Bacteria</taxon>
        <taxon>Bacillati</taxon>
        <taxon>Actinomycetota</taxon>
        <taxon>Actinomycetes</taxon>
        <taxon>Kitasatosporales</taxon>
        <taxon>Streptomycetaceae</taxon>
        <taxon>Streptomyces</taxon>
    </lineage>
</organism>
<dbReference type="InterPro" id="IPR017441">
    <property type="entry name" value="Protein_kinase_ATP_BS"/>
</dbReference>
<dbReference type="PROSITE" id="PS50011">
    <property type="entry name" value="PROTEIN_KINASE_DOM"/>
    <property type="match status" value="1"/>
</dbReference>
<dbReference type="SMART" id="SM00220">
    <property type="entry name" value="S_TKc"/>
    <property type="match status" value="1"/>
</dbReference>
<keyword evidence="3" id="KW-0808">Transferase</keyword>
<evidence type="ECO:0000256" key="5">
    <source>
        <dbReference type="ARBA" id="ARBA00022777"/>
    </source>
</evidence>
<dbReference type="GO" id="GO:0004674">
    <property type="term" value="F:protein serine/threonine kinase activity"/>
    <property type="evidence" value="ECO:0007669"/>
    <property type="project" value="UniProtKB-KW"/>
</dbReference>
<evidence type="ECO:0000256" key="6">
    <source>
        <dbReference type="ARBA" id="ARBA00022840"/>
    </source>
</evidence>
<evidence type="ECO:0000259" key="9">
    <source>
        <dbReference type="PROSITE" id="PS50011"/>
    </source>
</evidence>
<dbReference type="EC" id="2.7.11.1" evidence="1"/>
<dbReference type="Gene3D" id="3.30.200.20">
    <property type="entry name" value="Phosphorylase Kinase, domain 1"/>
    <property type="match status" value="1"/>
</dbReference>
<gene>
    <name evidence="10" type="ORF">SFRA_008475</name>
</gene>
<feature type="region of interest" description="Disordered" evidence="8">
    <location>
        <begin position="302"/>
        <end position="325"/>
    </location>
</feature>
<dbReference type="SUPFAM" id="SSF56112">
    <property type="entry name" value="Protein kinase-like (PK-like)"/>
    <property type="match status" value="1"/>
</dbReference>
<evidence type="ECO:0000256" key="7">
    <source>
        <dbReference type="PROSITE-ProRule" id="PRU10141"/>
    </source>
</evidence>
<dbReference type="GO" id="GO:0005524">
    <property type="term" value="F:ATP binding"/>
    <property type="evidence" value="ECO:0007669"/>
    <property type="project" value="UniProtKB-UniRule"/>
</dbReference>